<dbReference type="AlphaFoldDB" id="A0A0K2GEN0"/>
<proteinExistence type="predicted"/>
<dbReference type="Proteomes" id="UP000069205">
    <property type="component" value="Chromosome"/>
</dbReference>
<gene>
    <name evidence="2" type="ORF">NITMOv2_2995</name>
</gene>
<sequence length="116" mass="12117">MMHLRTRFPLVVMSWLALVICLSTTGDFVIDLVFEEPDVAADARAATEEPDNAAEHLLMPSQGAGGSAADAGTAAADLDASAITVTVIGAAAPRAVLRLHPPPRTRPVSFSTPLRV</sequence>
<dbReference type="RefSeq" id="WP_053380418.1">
    <property type="nucleotide sequence ID" value="NZ_CP011801.1"/>
</dbReference>
<dbReference type="KEGG" id="nmv:NITMOv2_2995"/>
<name>A0A0K2GEN0_NITMO</name>
<dbReference type="EMBL" id="CP011801">
    <property type="protein sequence ID" value="ALA59400.1"/>
    <property type="molecule type" value="Genomic_DNA"/>
</dbReference>
<protein>
    <submittedName>
        <fullName evidence="2">Uncharacterized protein</fullName>
    </submittedName>
</protein>
<evidence type="ECO:0000256" key="1">
    <source>
        <dbReference type="SAM" id="MobiDB-lite"/>
    </source>
</evidence>
<evidence type="ECO:0000313" key="3">
    <source>
        <dbReference type="Proteomes" id="UP000069205"/>
    </source>
</evidence>
<dbReference type="PATRIC" id="fig|42253.5.peg.2959"/>
<reference evidence="2 3" key="1">
    <citation type="journal article" date="2015" name="Proc. Natl. Acad. Sci. U.S.A.">
        <title>Expanded metabolic versatility of ubiquitous nitrite-oxidizing bacteria from the genus Nitrospira.</title>
        <authorList>
            <person name="Koch H."/>
            <person name="Lucker S."/>
            <person name="Albertsen M."/>
            <person name="Kitzinger K."/>
            <person name="Herbold C."/>
            <person name="Spieck E."/>
            <person name="Nielsen P.H."/>
            <person name="Wagner M."/>
            <person name="Daims H."/>
        </authorList>
    </citation>
    <scope>NUCLEOTIDE SEQUENCE [LARGE SCALE GENOMIC DNA]</scope>
    <source>
        <strain evidence="2 3">NSP M-1</strain>
    </source>
</reference>
<accession>A0A0K2GEN0</accession>
<dbReference type="STRING" id="42253.NITMOv2_2995"/>
<organism evidence="2 3">
    <name type="scientific">Nitrospira moscoviensis</name>
    <dbReference type="NCBI Taxonomy" id="42253"/>
    <lineage>
        <taxon>Bacteria</taxon>
        <taxon>Pseudomonadati</taxon>
        <taxon>Nitrospirota</taxon>
        <taxon>Nitrospiria</taxon>
        <taxon>Nitrospirales</taxon>
        <taxon>Nitrospiraceae</taxon>
        <taxon>Nitrospira</taxon>
    </lineage>
</organism>
<feature type="region of interest" description="Disordered" evidence="1">
    <location>
        <begin position="43"/>
        <end position="71"/>
    </location>
</feature>
<evidence type="ECO:0000313" key="2">
    <source>
        <dbReference type="EMBL" id="ALA59400.1"/>
    </source>
</evidence>
<keyword evidence="3" id="KW-1185">Reference proteome</keyword>